<dbReference type="EMBL" id="CP042831">
    <property type="protein sequence ID" value="QEE50370.1"/>
    <property type="molecule type" value="Genomic_DNA"/>
</dbReference>
<keyword evidence="1" id="KW-1133">Transmembrane helix</keyword>
<gene>
    <name evidence="2" type="ORF">FUA48_12505</name>
</gene>
<protein>
    <recommendedName>
        <fullName evidence="4">DUF4293 family protein</fullName>
    </recommendedName>
</protein>
<accession>A0A5B9FTM2</accession>
<dbReference type="RefSeq" id="WP_147583841.1">
    <property type="nucleotide sequence ID" value="NZ_CP042831.1"/>
</dbReference>
<evidence type="ECO:0000313" key="2">
    <source>
        <dbReference type="EMBL" id="QEE50370.1"/>
    </source>
</evidence>
<proteinExistence type="predicted"/>
<organism evidence="2 3">
    <name type="scientific">Flavobacterium alkalisoli</name>
    <dbReference type="NCBI Taxonomy" id="2602769"/>
    <lineage>
        <taxon>Bacteria</taxon>
        <taxon>Pseudomonadati</taxon>
        <taxon>Bacteroidota</taxon>
        <taxon>Flavobacteriia</taxon>
        <taxon>Flavobacteriales</taxon>
        <taxon>Flavobacteriaceae</taxon>
        <taxon>Flavobacterium</taxon>
    </lineage>
</organism>
<keyword evidence="1" id="KW-0812">Transmembrane</keyword>
<evidence type="ECO:0000256" key="1">
    <source>
        <dbReference type="SAM" id="Phobius"/>
    </source>
</evidence>
<dbReference type="AlphaFoldDB" id="A0A5B9FTM2"/>
<evidence type="ECO:0000313" key="3">
    <source>
        <dbReference type="Proteomes" id="UP000321222"/>
    </source>
</evidence>
<feature type="transmembrane region" description="Helical" evidence="1">
    <location>
        <begin position="95"/>
        <end position="113"/>
    </location>
</feature>
<reference evidence="2 3" key="1">
    <citation type="submission" date="2019-08" db="EMBL/GenBank/DDBJ databases">
        <title>Flavobacterium alkalisoli sp. nov., isolated from rhizosphere soil of Suaeda salsa.</title>
        <authorList>
            <person name="Sun J.-Q."/>
            <person name="Xu L."/>
        </authorList>
    </citation>
    <scope>NUCLEOTIDE SEQUENCE [LARGE SCALE GENOMIC DNA]</scope>
    <source>
        <strain evidence="2 3">XS-5</strain>
    </source>
</reference>
<evidence type="ECO:0008006" key="4">
    <source>
        <dbReference type="Google" id="ProtNLM"/>
    </source>
</evidence>
<dbReference type="OrthoDB" id="1348412at2"/>
<keyword evidence="3" id="KW-1185">Reference proteome</keyword>
<name>A0A5B9FTM2_9FLAO</name>
<dbReference type="Proteomes" id="UP000321222">
    <property type="component" value="Chromosome"/>
</dbReference>
<feature type="transmembrane region" description="Helical" evidence="1">
    <location>
        <begin position="9"/>
        <end position="28"/>
    </location>
</feature>
<sequence length="152" mass="17022">MKKRLFERSFYVLGLLSMITLTSPFFSYRPTAVTTNDWFIWGNFNLLDIVVEGLPRFSKVAMSDTMKLVIVISTIILALGVFQFVGSLFKQRKQVLFSAITLFVLLAGGIIYIKSGGYDITVKAGYYIFMALEAAVIVMGILLGRNKEKNVA</sequence>
<dbReference type="KEGG" id="fak:FUA48_12505"/>
<feature type="transmembrane region" description="Helical" evidence="1">
    <location>
        <begin position="125"/>
        <end position="144"/>
    </location>
</feature>
<feature type="transmembrane region" description="Helical" evidence="1">
    <location>
        <begin position="68"/>
        <end position="88"/>
    </location>
</feature>
<keyword evidence="1" id="KW-0472">Membrane</keyword>